<dbReference type="AlphaFoldDB" id="A0A554VET2"/>
<comment type="caution">
    <text evidence="1">The sequence shown here is derived from an EMBL/GenBank/DDBJ whole genome shotgun (WGS) entry which is preliminary data.</text>
</comment>
<dbReference type="OrthoDB" id="1374368at2"/>
<dbReference type="RefSeq" id="WP_143917972.1">
    <property type="nucleotide sequence ID" value="NZ_CANMIK010000063.1"/>
</dbReference>
<name>A0A554VET2_9FLAO</name>
<reference evidence="1 2" key="1">
    <citation type="submission" date="2019-07" db="EMBL/GenBank/DDBJ databases">
        <title>The draft genome sequence of Aquimarina algiphila M91.</title>
        <authorList>
            <person name="Meng X."/>
        </authorList>
    </citation>
    <scope>NUCLEOTIDE SEQUENCE [LARGE SCALE GENOMIC DNA]</scope>
    <source>
        <strain evidence="1 2">M91</strain>
    </source>
</reference>
<dbReference type="Proteomes" id="UP000318833">
    <property type="component" value="Unassembled WGS sequence"/>
</dbReference>
<keyword evidence="2" id="KW-1185">Reference proteome</keyword>
<sequence>MGGIRIITIIFATVFMSCHIHAQIDAKLIGKWSLIKIEDSLDTISPPKTANYELIISDTTFSFSVGVNTCGYAAKTIKNTIIGAFAHCTEACCDDKVWKHFEKINYQGDFSLEDDGNTLIIVNQSGKVYLQKID</sequence>
<evidence type="ECO:0000313" key="1">
    <source>
        <dbReference type="EMBL" id="TSE05580.1"/>
    </source>
</evidence>
<protein>
    <recommendedName>
        <fullName evidence="3">META domain-containing protein</fullName>
    </recommendedName>
</protein>
<dbReference type="PROSITE" id="PS51257">
    <property type="entry name" value="PROKAR_LIPOPROTEIN"/>
    <property type="match status" value="1"/>
</dbReference>
<proteinExistence type="predicted"/>
<organism evidence="1 2">
    <name type="scientific">Aquimarina algiphila</name>
    <dbReference type="NCBI Taxonomy" id="2047982"/>
    <lineage>
        <taxon>Bacteria</taxon>
        <taxon>Pseudomonadati</taxon>
        <taxon>Bacteroidota</taxon>
        <taxon>Flavobacteriia</taxon>
        <taxon>Flavobacteriales</taxon>
        <taxon>Flavobacteriaceae</taxon>
        <taxon>Aquimarina</taxon>
    </lineage>
</organism>
<dbReference type="EMBL" id="VLNR01000058">
    <property type="protein sequence ID" value="TSE05580.1"/>
    <property type="molecule type" value="Genomic_DNA"/>
</dbReference>
<gene>
    <name evidence="1" type="ORF">FOF46_22285</name>
</gene>
<accession>A0A554VET2</accession>
<evidence type="ECO:0000313" key="2">
    <source>
        <dbReference type="Proteomes" id="UP000318833"/>
    </source>
</evidence>
<evidence type="ECO:0008006" key="3">
    <source>
        <dbReference type="Google" id="ProtNLM"/>
    </source>
</evidence>